<dbReference type="EMBL" id="JGZU01000002">
    <property type="protein sequence ID" value="KFJ08277.1"/>
    <property type="molecule type" value="Genomic_DNA"/>
</dbReference>
<organism evidence="2 3">
    <name type="scientific">Bifidobacterium tsurumiense</name>
    <dbReference type="NCBI Taxonomy" id="356829"/>
    <lineage>
        <taxon>Bacteria</taxon>
        <taxon>Bacillati</taxon>
        <taxon>Actinomycetota</taxon>
        <taxon>Actinomycetes</taxon>
        <taxon>Bifidobacteriales</taxon>
        <taxon>Bifidobacteriaceae</taxon>
        <taxon>Bifidobacterium</taxon>
    </lineage>
</organism>
<dbReference type="AlphaFoldDB" id="A0A087EKH6"/>
<name>A0A087EKH6_9BIFI</name>
<protein>
    <recommendedName>
        <fullName evidence="4">DUF3987 domain-containing protein</fullName>
    </recommendedName>
</protein>
<dbReference type="Proteomes" id="UP000029080">
    <property type="component" value="Unassembled WGS sequence"/>
</dbReference>
<evidence type="ECO:0000256" key="1">
    <source>
        <dbReference type="SAM" id="MobiDB-lite"/>
    </source>
</evidence>
<evidence type="ECO:0008006" key="4">
    <source>
        <dbReference type="Google" id="ProtNLM"/>
    </source>
</evidence>
<sequence length="456" mass="50309">MMDERQFWDSTPSLRYVFDYARAKQVAPWATLFVVLARISVAMPPHVVTPSLVSSEYGSLNVFVGILGPSGMGKGLTTGVARSLVPDIRKAMTAQPASGEGIPAMFTTRKNQDEGDRQVQVVVCANCRALLDIPEIAVLGGNSKRQGSILIPMLTSAWSGEDLGCFTKNEANRYTVPRYGYRLSLITGVQPSNLGMILDEAGTGLPQRFLFAPVTDLEAPEEPPQMPPGSIFPFDVSVLPADMMVSALDTLYQAGSRYDMMDHGETSYPLTVMEYPQITYAEARRVRADTLHGKVSDPLDAHRLGLKTKVAALLAMLDHPNDPLKVRERDWTLADYVCEKSAQFRAEAIQQAEEIKRTLKAEAIALDDDARAEADKRKAERVKNTVLNYLDKHDPDRKGIVGWRISNAARSTDRKGGYVYRILEELRDEGKLDSAGNSDSRSATWSRCDQPPVLVS</sequence>
<dbReference type="OrthoDB" id="3218228at2"/>
<dbReference type="RefSeq" id="WP_026641751.1">
    <property type="nucleotide sequence ID" value="NZ_JGZU01000002.1"/>
</dbReference>
<evidence type="ECO:0000313" key="3">
    <source>
        <dbReference type="Proteomes" id="UP000029080"/>
    </source>
</evidence>
<feature type="region of interest" description="Disordered" evidence="1">
    <location>
        <begin position="431"/>
        <end position="456"/>
    </location>
</feature>
<keyword evidence="3" id="KW-1185">Reference proteome</keyword>
<reference evidence="2 3" key="1">
    <citation type="submission" date="2014-03" db="EMBL/GenBank/DDBJ databases">
        <title>Genomics of Bifidobacteria.</title>
        <authorList>
            <person name="Ventura M."/>
            <person name="Milani C."/>
            <person name="Lugli G.A."/>
        </authorList>
    </citation>
    <scope>NUCLEOTIDE SEQUENCE [LARGE SCALE GENOMIC DNA]</scope>
    <source>
        <strain evidence="2 3">JCM 13495</strain>
    </source>
</reference>
<evidence type="ECO:0000313" key="2">
    <source>
        <dbReference type="EMBL" id="KFJ08277.1"/>
    </source>
</evidence>
<dbReference type="STRING" id="356829.BITS_0782"/>
<accession>A0A087EKH6</accession>
<proteinExistence type="predicted"/>
<gene>
    <name evidence="2" type="ORF">BITS_0782</name>
</gene>
<comment type="caution">
    <text evidence="2">The sequence shown here is derived from an EMBL/GenBank/DDBJ whole genome shotgun (WGS) entry which is preliminary data.</text>
</comment>
<dbReference type="eggNOG" id="ENOG502ZBKQ">
    <property type="taxonomic scope" value="Bacteria"/>
</dbReference>
<feature type="compositionally biased region" description="Polar residues" evidence="1">
    <location>
        <begin position="435"/>
        <end position="447"/>
    </location>
</feature>